<proteinExistence type="predicted"/>
<comment type="caution">
    <text evidence="2">The sequence shown here is derived from an EMBL/GenBank/DDBJ whole genome shotgun (WGS) entry which is preliminary data.</text>
</comment>
<gene>
    <name evidence="2" type="ORF">GC101_32400</name>
</gene>
<dbReference type="EMBL" id="WHOB01000093">
    <property type="protein sequence ID" value="NOU83561.1"/>
    <property type="molecule type" value="Genomic_DNA"/>
</dbReference>
<dbReference type="Proteomes" id="UP000596857">
    <property type="component" value="Unassembled WGS sequence"/>
</dbReference>
<accession>A0ABX1YRM7</accession>
<keyword evidence="3" id="KW-1185">Reference proteome</keyword>
<feature type="domain" description="PepSY" evidence="1">
    <location>
        <begin position="124"/>
        <end position="178"/>
    </location>
</feature>
<dbReference type="Gene3D" id="3.10.450.40">
    <property type="match status" value="2"/>
</dbReference>
<protein>
    <submittedName>
        <fullName evidence="2">Peptidase M4</fullName>
    </submittedName>
</protein>
<sequence>MKKKVWSSIAAAALILGGAYGIGEVKGGTAAAAASVQSQSKTLIGVSKAEEIALKAAPGQVESIDLDKKLSGTYYDVEIRQAKQEMDVRVDAYTGKVISVRKETDDDDDDNYEVAATAPSGTLITAAKAAAVASASVKGTVAEIDLDRDNGGAVYEVEIRNGRVSTEVGVDAYTAKIVYTDVDSDDDDD</sequence>
<evidence type="ECO:0000313" key="2">
    <source>
        <dbReference type="EMBL" id="NOU83561.1"/>
    </source>
</evidence>
<evidence type="ECO:0000259" key="1">
    <source>
        <dbReference type="Pfam" id="PF03413"/>
    </source>
</evidence>
<dbReference type="RefSeq" id="WP_171720663.1">
    <property type="nucleotide sequence ID" value="NZ_WHOB01000093.1"/>
</dbReference>
<evidence type="ECO:0000313" key="3">
    <source>
        <dbReference type="Proteomes" id="UP000596857"/>
    </source>
</evidence>
<organism evidence="2 3">
    <name type="scientific">Paenibacillus phytohabitans</name>
    <dbReference type="NCBI Taxonomy" id="2654978"/>
    <lineage>
        <taxon>Bacteria</taxon>
        <taxon>Bacillati</taxon>
        <taxon>Bacillota</taxon>
        <taxon>Bacilli</taxon>
        <taxon>Bacillales</taxon>
        <taxon>Paenibacillaceae</taxon>
        <taxon>Paenibacillus</taxon>
    </lineage>
</organism>
<feature type="domain" description="PepSY" evidence="1">
    <location>
        <begin position="44"/>
        <end position="100"/>
    </location>
</feature>
<reference evidence="2 3" key="1">
    <citation type="submission" date="2019-10" db="EMBL/GenBank/DDBJ databases">
        <title>Description of Paenibacillus terricola sp. nov.</title>
        <authorList>
            <person name="Carlier A."/>
            <person name="Qi S."/>
        </authorList>
    </citation>
    <scope>NUCLEOTIDE SEQUENCE [LARGE SCALE GENOMIC DNA]</scope>
    <source>
        <strain evidence="2 3">LMG 31459</strain>
    </source>
</reference>
<dbReference type="Pfam" id="PF03413">
    <property type="entry name" value="PepSY"/>
    <property type="match status" value="2"/>
</dbReference>
<name>A0ABX1YRM7_9BACL</name>
<dbReference type="InterPro" id="IPR025711">
    <property type="entry name" value="PepSY"/>
</dbReference>